<proteinExistence type="predicted"/>
<dbReference type="AlphaFoldDB" id="A0A9W7B6F1"/>
<evidence type="ECO:0000313" key="2">
    <source>
        <dbReference type="EMBL" id="GMH84702.1"/>
    </source>
</evidence>
<name>A0A9W7B6F1_9STRA</name>
<comment type="caution">
    <text evidence="2">The sequence shown here is derived from an EMBL/GenBank/DDBJ whole genome shotgun (WGS) entry which is preliminary data.</text>
</comment>
<dbReference type="EMBL" id="BLQM01000348">
    <property type="protein sequence ID" value="GMH84702.1"/>
    <property type="molecule type" value="Genomic_DNA"/>
</dbReference>
<accession>A0A9W7B6F1</accession>
<feature type="chain" id="PRO_5040812023" evidence="1">
    <location>
        <begin position="31"/>
        <end position="74"/>
    </location>
</feature>
<gene>
    <name evidence="2" type="ORF">TL16_g10000</name>
</gene>
<evidence type="ECO:0000256" key="1">
    <source>
        <dbReference type="SAM" id="SignalP"/>
    </source>
</evidence>
<dbReference type="Proteomes" id="UP001162640">
    <property type="component" value="Unassembled WGS sequence"/>
</dbReference>
<reference evidence="3" key="1">
    <citation type="journal article" date="2023" name="Commun. Biol.">
        <title>Genome analysis of Parmales, the sister group of diatoms, reveals the evolutionary specialization of diatoms from phago-mixotrophs to photoautotrophs.</title>
        <authorList>
            <person name="Ban H."/>
            <person name="Sato S."/>
            <person name="Yoshikawa S."/>
            <person name="Yamada K."/>
            <person name="Nakamura Y."/>
            <person name="Ichinomiya M."/>
            <person name="Sato N."/>
            <person name="Blanc-Mathieu R."/>
            <person name="Endo H."/>
            <person name="Kuwata A."/>
            <person name="Ogata H."/>
        </authorList>
    </citation>
    <scope>NUCLEOTIDE SEQUENCE [LARGE SCALE GENOMIC DNA]</scope>
</reference>
<protein>
    <submittedName>
        <fullName evidence="2">Uncharacterized protein</fullName>
    </submittedName>
</protein>
<keyword evidence="1" id="KW-0732">Signal</keyword>
<organism evidence="2 3">
    <name type="scientific">Triparma laevis f. inornata</name>
    <dbReference type="NCBI Taxonomy" id="1714386"/>
    <lineage>
        <taxon>Eukaryota</taxon>
        <taxon>Sar</taxon>
        <taxon>Stramenopiles</taxon>
        <taxon>Ochrophyta</taxon>
        <taxon>Bolidophyceae</taxon>
        <taxon>Parmales</taxon>
        <taxon>Triparmaceae</taxon>
        <taxon>Triparma</taxon>
    </lineage>
</organism>
<feature type="signal peptide" evidence="1">
    <location>
        <begin position="1"/>
        <end position="30"/>
    </location>
</feature>
<sequence length="74" mass="8179">MKVFHRGFHFFFSPPLLLLLFSSHLPAAHASCTTTNSGNTDCQPIPDATIHTAVNAWVDNPVTAEASYGHIRDW</sequence>
<evidence type="ECO:0000313" key="3">
    <source>
        <dbReference type="Proteomes" id="UP001162640"/>
    </source>
</evidence>